<feature type="region of interest" description="Disordered" evidence="2">
    <location>
        <begin position="1"/>
        <end position="29"/>
    </location>
</feature>
<feature type="region of interest" description="Disordered" evidence="2">
    <location>
        <begin position="115"/>
        <end position="142"/>
    </location>
</feature>
<reference evidence="3" key="2">
    <citation type="submission" date="2020-09" db="EMBL/GenBank/DDBJ databases">
        <authorList>
            <person name="Yu Y."/>
        </authorList>
    </citation>
    <scope>NUCLEOTIDE SEQUENCE</scope>
    <source>
        <strain evidence="3">KCTC 49039</strain>
    </source>
</reference>
<evidence type="ECO:0000313" key="4">
    <source>
        <dbReference type="Proteomes" id="UP000610846"/>
    </source>
</evidence>
<evidence type="ECO:0000256" key="1">
    <source>
        <dbReference type="ARBA" id="ARBA00023284"/>
    </source>
</evidence>
<dbReference type="SUPFAM" id="SSF52833">
    <property type="entry name" value="Thioredoxin-like"/>
    <property type="match status" value="1"/>
</dbReference>
<dbReference type="InterPro" id="IPR036249">
    <property type="entry name" value="Thioredoxin-like_sf"/>
</dbReference>
<accession>A0A927J1M3</accession>
<evidence type="ECO:0000313" key="3">
    <source>
        <dbReference type="EMBL" id="MBD8080259.1"/>
    </source>
</evidence>
<reference evidence="3" key="1">
    <citation type="journal article" date="2018" name="Curr. Microbiol.">
        <title>Cellulosimicrobium arenosum sp. nov., Isolated from Marine Sediment Sand.</title>
        <authorList>
            <person name="Oh M."/>
            <person name="Kim J.H."/>
            <person name="Yoon J.H."/>
            <person name="Schumann P."/>
            <person name="Kim W."/>
        </authorList>
    </citation>
    <scope>NUCLEOTIDE SEQUENCE</scope>
    <source>
        <strain evidence="3">KCTC 49039</strain>
    </source>
</reference>
<dbReference type="PANTHER" id="PTHR36417">
    <property type="entry name" value="SELENOPROTEIN DOMAIN PROTEIN (AFU_ORTHOLOGUE AFUA_1G05220)"/>
    <property type="match status" value="1"/>
</dbReference>
<proteinExistence type="predicted"/>
<dbReference type="InterPro" id="IPR011893">
    <property type="entry name" value="Selenoprotein_Rdx-typ"/>
</dbReference>
<dbReference type="AlphaFoldDB" id="A0A927J1M3"/>
<organism evidence="3 4">
    <name type="scientific">Cellulosimicrobium arenosum</name>
    <dbReference type="NCBI Taxonomy" id="2708133"/>
    <lineage>
        <taxon>Bacteria</taxon>
        <taxon>Bacillati</taxon>
        <taxon>Actinomycetota</taxon>
        <taxon>Actinomycetes</taxon>
        <taxon>Micrococcales</taxon>
        <taxon>Promicromonosporaceae</taxon>
        <taxon>Cellulosimicrobium</taxon>
    </lineage>
</organism>
<keyword evidence="1" id="KW-0676">Redox-active center</keyword>
<comment type="caution">
    <text evidence="3">The sequence shown here is derived from an EMBL/GenBank/DDBJ whole genome shotgun (WGS) entry which is preliminary data.</text>
</comment>
<dbReference type="EMBL" id="JACYHB010000013">
    <property type="protein sequence ID" value="MBD8080259.1"/>
    <property type="molecule type" value="Genomic_DNA"/>
</dbReference>
<keyword evidence="4" id="KW-1185">Reference proteome</keyword>
<dbReference type="RefSeq" id="WP_191829831.1">
    <property type="nucleotide sequence ID" value="NZ_JACYHB010000013.1"/>
</dbReference>
<dbReference type="NCBIfam" id="TIGR02174">
    <property type="entry name" value="CXXU_selWTH"/>
    <property type="match status" value="1"/>
</dbReference>
<name>A0A927J1M3_9MICO</name>
<dbReference type="Pfam" id="PF10262">
    <property type="entry name" value="Rdx"/>
    <property type="match status" value="1"/>
</dbReference>
<sequence>MTNEPLRTGPAGPDIPDEPRPTSDRSPGSARVAIEYCTQCRWLLRAGWVAQELLQTFRTRLGEVALVPGTGGVFRVWLDAGDGAVLLWDRASGDGFPEIPELKRRVRDAVAPDMALGHTEGAGRAGKSGDDGRDAGPGAVTV</sequence>
<gene>
    <name evidence="3" type="ORF">IF651_14460</name>
</gene>
<evidence type="ECO:0000256" key="2">
    <source>
        <dbReference type="SAM" id="MobiDB-lite"/>
    </source>
</evidence>
<dbReference type="Proteomes" id="UP000610846">
    <property type="component" value="Unassembled WGS sequence"/>
</dbReference>
<protein>
    <submittedName>
        <fullName evidence="3">Rdx family protein</fullName>
    </submittedName>
</protein>
<dbReference type="Gene3D" id="3.40.30.10">
    <property type="entry name" value="Glutaredoxin"/>
    <property type="match status" value="1"/>
</dbReference>
<dbReference type="PANTHER" id="PTHR36417:SF2">
    <property type="entry name" value="SELENOPROTEIN DOMAIN PROTEIN (AFU_ORTHOLOGUE AFUA_1G05220)"/>
    <property type="match status" value="1"/>
</dbReference>